<evidence type="ECO:0000256" key="1">
    <source>
        <dbReference type="ARBA" id="ARBA00004123"/>
    </source>
</evidence>
<reference evidence="6" key="1">
    <citation type="submission" date="2021-05" db="EMBL/GenBank/DDBJ databases">
        <authorList>
            <person name="Khan N."/>
        </authorList>
    </citation>
    <scope>NUCLEOTIDE SEQUENCE</scope>
</reference>
<evidence type="ECO:0000313" key="6">
    <source>
        <dbReference type="EMBL" id="CAG7561984.1"/>
    </source>
</evidence>
<protein>
    <recommendedName>
        <fullName evidence="8">Transcription factor domain-containing protein</fullName>
    </recommendedName>
</protein>
<evidence type="ECO:0000256" key="4">
    <source>
        <dbReference type="ARBA" id="ARBA00023163"/>
    </source>
</evidence>
<dbReference type="EMBL" id="CAJSTJ010000145">
    <property type="protein sequence ID" value="CAG7561984.1"/>
    <property type="molecule type" value="Genomic_DNA"/>
</dbReference>
<accession>A0A8J2NL26</accession>
<evidence type="ECO:0000256" key="2">
    <source>
        <dbReference type="ARBA" id="ARBA00022723"/>
    </source>
</evidence>
<dbReference type="InterPro" id="IPR050815">
    <property type="entry name" value="TF_fung"/>
</dbReference>
<organism evidence="6 7">
    <name type="scientific">Fusarium equiseti</name>
    <name type="common">Fusarium scirpi</name>
    <dbReference type="NCBI Taxonomy" id="61235"/>
    <lineage>
        <taxon>Eukaryota</taxon>
        <taxon>Fungi</taxon>
        <taxon>Dikarya</taxon>
        <taxon>Ascomycota</taxon>
        <taxon>Pezizomycotina</taxon>
        <taxon>Sordariomycetes</taxon>
        <taxon>Hypocreomycetidae</taxon>
        <taxon>Hypocreales</taxon>
        <taxon>Nectriaceae</taxon>
        <taxon>Fusarium</taxon>
        <taxon>Fusarium incarnatum-equiseti species complex</taxon>
    </lineage>
</organism>
<comment type="caution">
    <text evidence="6">The sequence shown here is derived from an EMBL/GenBank/DDBJ whole genome shotgun (WGS) entry which is preliminary data.</text>
</comment>
<dbReference type="CDD" id="cd12148">
    <property type="entry name" value="fungal_TF_MHR"/>
    <property type="match status" value="1"/>
</dbReference>
<dbReference type="GO" id="GO:0005634">
    <property type="term" value="C:nucleus"/>
    <property type="evidence" value="ECO:0007669"/>
    <property type="project" value="UniProtKB-SubCell"/>
</dbReference>
<evidence type="ECO:0008006" key="8">
    <source>
        <dbReference type="Google" id="ProtNLM"/>
    </source>
</evidence>
<dbReference type="GO" id="GO:0046872">
    <property type="term" value="F:metal ion binding"/>
    <property type="evidence" value="ECO:0007669"/>
    <property type="project" value="UniProtKB-KW"/>
</dbReference>
<name>A0A8J2NL26_FUSEQ</name>
<sequence>MLQFSTHSFYHNSRTAAARFYSHSAAATTQRLASEGKPRVDVIQALCMLALKDVAESELSRAWMSIGTATRLESIRKLRQHETTDIEEQDEGNRCYWCIYMIEAFFFPHMPRATESGPNYEHPFSSEPPPPILLDTNEANTLDFDNAVGATNDIGINTHAGRMVAVWSQVACHLHEIRVGKVQIPWLPESTYSKLNLSLFEYEAQFHQKHLMRSLFPFKRQRDEILAYRQYWNPWLTTHVILHASLALLNHPFIHLVALRRNKGIRQSRLFLQQVVDQALFHSGWVFWLIGIFEDLSVEIPNPLIGLAVAATSTIPWLYQFVRNGKVARKAAQNLAKGQRFLEHLSKTWPCVSDKLESLDRLQSLVLGPQTEVGITDTTISFPPSMIWELLDPIIHDAALPHQNQSSPSESQPHVSIHVTTDFLHPLADDDVADESSNEVNWEENFMSGSDLLPDMYPVSLVPFDFNEL</sequence>
<gene>
    <name evidence="6" type="ORF">FEQUK3_LOCUS7715</name>
</gene>
<dbReference type="Proteomes" id="UP000693738">
    <property type="component" value="Unassembled WGS sequence"/>
</dbReference>
<dbReference type="PANTHER" id="PTHR47338:SF9">
    <property type="entry name" value="ZN(II)2CYS6 TRANSCRIPTION FACTOR (EUROFUNG)"/>
    <property type="match status" value="1"/>
</dbReference>
<keyword evidence="2" id="KW-0479">Metal-binding</keyword>
<keyword evidence="4" id="KW-0804">Transcription</keyword>
<evidence type="ECO:0000256" key="3">
    <source>
        <dbReference type="ARBA" id="ARBA00023015"/>
    </source>
</evidence>
<comment type="subcellular location">
    <subcellularLocation>
        <location evidence="1">Nucleus</location>
    </subcellularLocation>
</comment>
<proteinExistence type="predicted"/>
<dbReference type="PANTHER" id="PTHR47338">
    <property type="entry name" value="ZN(II)2CYS6 TRANSCRIPTION FACTOR (EUROFUNG)-RELATED"/>
    <property type="match status" value="1"/>
</dbReference>
<keyword evidence="3" id="KW-0805">Transcription regulation</keyword>
<dbReference type="AlphaFoldDB" id="A0A8J2NL26"/>
<keyword evidence="5" id="KW-0539">Nucleus</keyword>
<dbReference type="GO" id="GO:0000981">
    <property type="term" value="F:DNA-binding transcription factor activity, RNA polymerase II-specific"/>
    <property type="evidence" value="ECO:0007669"/>
    <property type="project" value="InterPro"/>
</dbReference>
<evidence type="ECO:0000256" key="5">
    <source>
        <dbReference type="ARBA" id="ARBA00023242"/>
    </source>
</evidence>
<evidence type="ECO:0000313" key="7">
    <source>
        <dbReference type="Proteomes" id="UP000693738"/>
    </source>
</evidence>